<feature type="compositionally biased region" description="Gly residues" evidence="1">
    <location>
        <begin position="132"/>
        <end position="150"/>
    </location>
</feature>
<protein>
    <submittedName>
        <fullName evidence="3">Uncharacterized protein</fullName>
    </submittedName>
</protein>
<dbReference type="AlphaFoldDB" id="A0ABD0XWR0"/>
<feature type="region of interest" description="Disordered" evidence="1">
    <location>
        <begin position="131"/>
        <end position="180"/>
    </location>
</feature>
<evidence type="ECO:0000313" key="3">
    <source>
        <dbReference type="EMBL" id="KAL1115706.1"/>
    </source>
</evidence>
<dbReference type="EMBL" id="JBFDAA010000019">
    <property type="protein sequence ID" value="KAL1115706.1"/>
    <property type="molecule type" value="Genomic_DNA"/>
</dbReference>
<evidence type="ECO:0000313" key="4">
    <source>
        <dbReference type="Proteomes" id="UP001558652"/>
    </source>
</evidence>
<keyword evidence="2" id="KW-0812">Transmembrane</keyword>
<feature type="region of interest" description="Disordered" evidence="1">
    <location>
        <begin position="754"/>
        <end position="858"/>
    </location>
</feature>
<keyword evidence="2" id="KW-1133">Transmembrane helix</keyword>
<feature type="compositionally biased region" description="Basic and acidic residues" evidence="1">
    <location>
        <begin position="710"/>
        <end position="725"/>
    </location>
</feature>
<feature type="region of interest" description="Disordered" evidence="1">
    <location>
        <begin position="710"/>
        <end position="730"/>
    </location>
</feature>
<feature type="compositionally biased region" description="Polar residues" evidence="1">
    <location>
        <begin position="169"/>
        <end position="180"/>
    </location>
</feature>
<organism evidence="3 4">
    <name type="scientific">Ranatra chinensis</name>
    <dbReference type="NCBI Taxonomy" id="642074"/>
    <lineage>
        <taxon>Eukaryota</taxon>
        <taxon>Metazoa</taxon>
        <taxon>Ecdysozoa</taxon>
        <taxon>Arthropoda</taxon>
        <taxon>Hexapoda</taxon>
        <taxon>Insecta</taxon>
        <taxon>Pterygota</taxon>
        <taxon>Neoptera</taxon>
        <taxon>Paraneoptera</taxon>
        <taxon>Hemiptera</taxon>
        <taxon>Heteroptera</taxon>
        <taxon>Panheteroptera</taxon>
        <taxon>Nepomorpha</taxon>
        <taxon>Nepidae</taxon>
        <taxon>Ranatrinae</taxon>
        <taxon>Ranatra</taxon>
    </lineage>
</organism>
<feature type="region of interest" description="Disordered" evidence="1">
    <location>
        <begin position="217"/>
        <end position="292"/>
    </location>
</feature>
<gene>
    <name evidence="3" type="ORF">AAG570_005996</name>
</gene>
<reference evidence="3 4" key="1">
    <citation type="submission" date="2024-07" db="EMBL/GenBank/DDBJ databases">
        <title>Chromosome-level genome assembly of the water stick insect Ranatra chinensis (Heteroptera: Nepidae).</title>
        <authorList>
            <person name="Liu X."/>
        </authorList>
    </citation>
    <scope>NUCLEOTIDE SEQUENCE [LARGE SCALE GENOMIC DNA]</scope>
    <source>
        <strain evidence="3">Cailab_2021Rc</strain>
        <tissue evidence="3">Muscle</tissue>
    </source>
</reference>
<feature type="region of interest" description="Disordered" evidence="1">
    <location>
        <begin position="55"/>
        <end position="78"/>
    </location>
</feature>
<accession>A0ABD0XWR0</accession>
<feature type="region of interest" description="Disordered" evidence="1">
    <location>
        <begin position="309"/>
        <end position="388"/>
    </location>
</feature>
<feature type="compositionally biased region" description="Low complexity" evidence="1">
    <location>
        <begin position="331"/>
        <end position="352"/>
    </location>
</feature>
<feature type="region of interest" description="Disordered" evidence="1">
    <location>
        <begin position="476"/>
        <end position="522"/>
    </location>
</feature>
<feature type="region of interest" description="Disordered" evidence="1">
    <location>
        <begin position="432"/>
        <end position="461"/>
    </location>
</feature>
<evidence type="ECO:0000256" key="1">
    <source>
        <dbReference type="SAM" id="MobiDB-lite"/>
    </source>
</evidence>
<proteinExistence type="predicted"/>
<evidence type="ECO:0000256" key="2">
    <source>
        <dbReference type="SAM" id="Phobius"/>
    </source>
</evidence>
<feature type="transmembrane region" description="Helical" evidence="2">
    <location>
        <begin position="21"/>
        <end position="38"/>
    </location>
</feature>
<comment type="caution">
    <text evidence="3">The sequence shown here is derived from an EMBL/GenBank/DDBJ whole genome shotgun (WGS) entry which is preliminary data.</text>
</comment>
<feature type="compositionally biased region" description="Low complexity" evidence="1">
    <location>
        <begin position="599"/>
        <end position="610"/>
    </location>
</feature>
<feature type="compositionally biased region" description="Polar residues" evidence="1">
    <location>
        <begin position="68"/>
        <end position="78"/>
    </location>
</feature>
<feature type="compositionally biased region" description="Polar residues" evidence="1">
    <location>
        <begin position="275"/>
        <end position="285"/>
    </location>
</feature>
<keyword evidence="2" id="KW-0472">Membrane</keyword>
<keyword evidence="4" id="KW-1185">Reference proteome</keyword>
<feature type="compositionally biased region" description="Low complexity" evidence="1">
    <location>
        <begin position="649"/>
        <end position="663"/>
    </location>
</feature>
<feature type="region of interest" description="Disordered" evidence="1">
    <location>
        <begin position="580"/>
        <end position="666"/>
    </location>
</feature>
<name>A0ABD0XWR0_9HEMI</name>
<feature type="compositionally biased region" description="Acidic residues" evidence="1">
    <location>
        <begin position="261"/>
        <end position="273"/>
    </location>
</feature>
<dbReference type="Proteomes" id="UP001558652">
    <property type="component" value="Unassembled WGS sequence"/>
</dbReference>
<sequence>MVWDDGGGGGRIGGAVHASKLLWIGWASFLLCLVALLIKCVCGCRRNRIPNRGASDAIGGDVPVDSALPSNHSPDNQQPTVVIATTPGDDNIPSSEVATKRSIGGGGVIATATRSLPDLPVDLAVGNTAASGSGGVGGGGGAGGVVGGASGAPPSTEQPRNKLWPPSCLQGTNTGGADNNSELYATVEESASSKKNALVNASGVGPVSLNPHNAHRVGKPTAGATVPSILLKGPAPRSETKPPNRNSGCNDDYYRYLGSVCDDDDDDEEEEEVYATTTTSGSDSLSPYARLNGEHPYDQLQIIHSEHQYAQVGQHGGAPRLRGGGGGGTSGNTAGPSSAAAGSALAQSNAPANNNNTHSRRRRRFSSSGDHVPPTSSLGGEGDASGGAVYSSVRRSSVAGPIAAASAITGSVPANSDLPYMTPPLAALMASQQHVAVPQASTDQHQPQHFSGDSQDSSKGYTSISVREPLSRIRGAMRQQQAQLQVGRGAAAETRPPSSDQGVGGDPLSGGQQCDPHYATVSDDSDDMYAAIEEKNVAGPANVASALDTRDETDGAVGGPASASLGDHLTISLDYDTTSDTYAQIAPPPHNRYHTRQESSSSGCSLAAVSPGSPKREKRQANSPLPEPPPPLLDDMYAKVVKKRNNNTASARSPSASPESAGSLRGGYDLLHPVITGTEESDPNYEELSGAVGGVGEVAEPDYASLLRPQHRDVSSEPPYERVTDQEPVSLPHYETVTSPLVSQHYETMGSDCGGDGGLPSHYESGDGHPSHYETLNNPKKRRDGQGCQADGDEGQQPHYETVATGGGGAQQGCQLPHYETVRNATESPKQPAEEQPHYETVSRPSDGGPNFEHYEMV</sequence>